<comment type="subunit">
    <text evidence="3">The 20S proteasome core is composed of 14 alpha and 14 beta subunits that assemble into four stacked heptameric rings, resulting in a barrel-shaped structure. The two inner rings, each composed of seven catalytic beta subunits, are sandwiched by two outer rings, each composed of seven alpha subunits. The catalytic chamber with the active sites is on the inside of the barrel. Has a gated structure, the ends of the cylinder being occluded by the N-termini of the alpha-subunits. Is capped by the proteasome-associated ATPase, ARC.</text>
</comment>
<dbReference type="PANTHER" id="PTHR11599">
    <property type="entry name" value="PROTEASOME SUBUNIT ALPHA/BETA"/>
    <property type="match status" value="1"/>
</dbReference>
<gene>
    <name evidence="3" type="primary">prcA</name>
    <name evidence="6" type="ORF">GCM10011519_04760</name>
</gene>
<feature type="compositionally biased region" description="Low complexity" evidence="5">
    <location>
        <begin position="320"/>
        <end position="343"/>
    </location>
</feature>
<comment type="caution">
    <text evidence="6">The sequence shown here is derived from an EMBL/GenBank/DDBJ whole genome shotgun (WGS) entry which is preliminary data.</text>
</comment>
<comment type="activity regulation">
    <text evidence="3">The formation of the proteasomal ATPase ARC-20S proteasome complex, likely via the docking of the C-termini of ARC into the intersubunit pockets in the alpha-rings, may trigger opening of the gate for substrate entry. Interconversion between the open-gate and close-gate conformations leads to a dynamic regulation of the 20S proteasome proteolysis activity.</text>
</comment>
<dbReference type="GO" id="GO:0019773">
    <property type="term" value="C:proteasome core complex, alpha-subunit complex"/>
    <property type="evidence" value="ECO:0007669"/>
    <property type="project" value="UniProtKB-UniRule"/>
</dbReference>
<evidence type="ECO:0000313" key="7">
    <source>
        <dbReference type="Proteomes" id="UP000649179"/>
    </source>
</evidence>
<feature type="compositionally biased region" description="Acidic residues" evidence="5">
    <location>
        <begin position="405"/>
        <end position="417"/>
    </location>
</feature>
<protein>
    <recommendedName>
        <fullName evidence="3">Proteasome subunit alpha</fullName>
    </recommendedName>
    <alternativeName>
        <fullName evidence="3">20S proteasome alpha subunit</fullName>
    </alternativeName>
    <alternativeName>
        <fullName evidence="3">Proteasome core protein PrcA</fullName>
    </alternativeName>
</protein>
<evidence type="ECO:0000256" key="1">
    <source>
        <dbReference type="ARBA" id="ARBA00022490"/>
    </source>
</evidence>
<keyword evidence="7" id="KW-1185">Reference proteome</keyword>
<dbReference type="Gene3D" id="3.60.20.10">
    <property type="entry name" value="Glutamine Phosphoribosylpyrophosphate, subunit 1, domain 1"/>
    <property type="match status" value="1"/>
</dbReference>
<proteinExistence type="inferred from homology"/>
<dbReference type="GO" id="GO:0019941">
    <property type="term" value="P:modification-dependent protein catabolic process"/>
    <property type="evidence" value="ECO:0007669"/>
    <property type="project" value="UniProtKB-UniRule"/>
</dbReference>
<evidence type="ECO:0000256" key="2">
    <source>
        <dbReference type="ARBA" id="ARBA00022942"/>
    </source>
</evidence>
<dbReference type="Pfam" id="PF00227">
    <property type="entry name" value="Proteasome"/>
    <property type="match status" value="1"/>
</dbReference>
<feature type="compositionally biased region" description="Acidic residues" evidence="5">
    <location>
        <begin position="432"/>
        <end position="451"/>
    </location>
</feature>
<dbReference type="EMBL" id="BMKQ01000001">
    <property type="protein sequence ID" value="GGF34350.1"/>
    <property type="molecule type" value="Genomic_DNA"/>
</dbReference>
<dbReference type="InterPro" id="IPR023332">
    <property type="entry name" value="Proteasome_alpha-type"/>
</dbReference>
<feature type="compositionally biased region" description="Basic and acidic residues" evidence="5">
    <location>
        <begin position="452"/>
        <end position="465"/>
    </location>
</feature>
<organism evidence="6 7">
    <name type="scientific">Marmoricola endophyticus</name>
    <dbReference type="NCBI Taxonomy" id="2040280"/>
    <lineage>
        <taxon>Bacteria</taxon>
        <taxon>Bacillati</taxon>
        <taxon>Actinomycetota</taxon>
        <taxon>Actinomycetes</taxon>
        <taxon>Propionibacteriales</taxon>
        <taxon>Nocardioidaceae</taxon>
        <taxon>Marmoricola</taxon>
    </lineage>
</organism>
<comment type="pathway">
    <text evidence="3">Protein degradation; proteasomal Pup-dependent pathway.</text>
</comment>
<dbReference type="GO" id="GO:0010498">
    <property type="term" value="P:proteasomal protein catabolic process"/>
    <property type="evidence" value="ECO:0007669"/>
    <property type="project" value="UniProtKB-UniRule"/>
</dbReference>
<feature type="region of interest" description="Disordered" evidence="5">
    <location>
        <begin position="210"/>
        <end position="465"/>
    </location>
</feature>
<dbReference type="SUPFAM" id="SSF56235">
    <property type="entry name" value="N-terminal nucleophile aminohydrolases (Ntn hydrolases)"/>
    <property type="match status" value="1"/>
</dbReference>
<dbReference type="GO" id="GO:0004298">
    <property type="term" value="F:threonine-type endopeptidase activity"/>
    <property type="evidence" value="ECO:0007669"/>
    <property type="project" value="InterPro"/>
</dbReference>
<reference evidence="6" key="1">
    <citation type="journal article" date="2014" name="Int. J. Syst. Evol. Microbiol.">
        <title>Complete genome sequence of Corynebacterium casei LMG S-19264T (=DSM 44701T), isolated from a smear-ripened cheese.</title>
        <authorList>
            <consortium name="US DOE Joint Genome Institute (JGI-PGF)"/>
            <person name="Walter F."/>
            <person name="Albersmeier A."/>
            <person name="Kalinowski J."/>
            <person name="Ruckert C."/>
        </authorList>
    </citation>
    <scope>NUCLEOTIDE SEQUENCE</scope>
    <source>
        <strain evidence="6">CGMCC 1.16067</strain>
    </source>
</reference>
<evidence type="ECO:0000256" key="4">
    <source>
        <dbReference type="PROSITE-ProRule" id="PRU00808"/>
    </source>
</evidence>
<dbReference type="HAMAP" id="MF_00289_B">
    <property type="entry name" value="Proteasome_A_B"/>
    <property type="match status" value="1"/>
</dbReference>
<name>A0A917EZQ6_9ACTN</name>
<evidence type="ECO:0000313" key="6">
    <source>
        <dbReference type="EMBL" id="GGF34350.1"/>
    </source>
</evidence>
<dbReference type="PROSITE" id="PS51475">
    <property type="entry name" value="PROTEASOME_ALPHA_2"/>
    <property type="match status" value="1"/>
</dbReference>
<dbReference type="InterPro" id="IPR001353">
    <property type="entry name" value="Proteasome_sua/b"/>
</dbReference>
<evidence type="ECO:0000256" key="3">
    <source>
        <dbReference type="HAMAP-Rule" id="MF_00289"/>
    </source>
</evidence>
<keyword evidence="2 3" id="KW-0647">Proteasome</keyword>
<dbReference type="AlphaFoldDB" id="A0A917EZQ6"/>
<dbReference type="CDD" id="cd01906">
    <property type="entry name" value="proteasome_protease_HslV"/>
    <property type="match status" value="1"/>
</dbReference>
<reference evidence="6" key="2">
    <citation type="submission" date="2020-09" db="EMBL/GenBank/DDBJ databases">
        <authorList>
            <person name="Sun Q."/>
            <person name="Zhou Y."/>
        </authorList>
    </citation>
    <scope>NUCLEOTIDE SEQUENCE</scope>
    <source>
        <strain evidence="6">CGMCC 1.16067</strain>
    </source>
</reference>
<dbReference type="InterPro" id="IPR050115">
    <property type="entry name" value="Proteasome_alpha"/>
</dbReference>
<feature type="compositionally biased region" description="Pro residues" evidence="5">
    <location>
        <begin position="368"/>
        <end position="378"/>
    </location>
</feature>
<dbReference type="GO" id="GO:0005737">
    <property type="term" value="C:cytoplasm"/>
    <property type="evidence" value="ECO:0007669"/>
    <property type="project" value="UniProtKB-SubCell"/>
</dbReference>
<evidence type="ECO:0000256" key="5">
    <source>
        <dbReference type="SAM" id="MobiDB-lite"/>
    </source>
</evidence>
<dbReference type="InterPro" id="IPR029055">
    <property type="entry name" value="Ntn_hydrolases_N"/>
</dbReference>
<sequence>MNMPFYVSPEQMMKDRADYARKGIGRGRSVAVLQYADGVLFVSENPSQALHKISEIYDRIAFAAVGRYNEFENLRIAGVRLADMRGYSYDRRDVTGRGLANAYAQTLGAIFSSGAEKPYEVEIFVAELGVSSAEDQVFRLTYDGQVADEQGYAAMGGQAESVTSYLAERWTSGLSLTEALRLAVAALGHGEADDRRIPVSDLEAAVLDRTRSQQRKFRRLDDVTLAGALGPDGGPDGGPDRGPDGDSGPADPGPTPVPTLTDDAEPAAPSEPPVAPVLDSGPSAAPTASPETESEPDPRSVAEDTTPSTPQAPAPDPEPVVEAEPVPVVEAEPLTEPEAVPVVEPEHVIEPDAPSVAEPDDRADLWPPVAPPPEPEPAQPRADRPPPPPGVAGTAPEPTYASEGELGDDSVEQEWSPEETGGSTAEPAEGPESSEESENPENSDDADEERTDGEGWHPFWRGDRE</sequence>
<dbReference type="Proteomes" id="UP000649179">
    <property type="component" value="Unassembled WGS sequence"/>
</dbReference>
<dbReference type="InterPro" id="IPR022296">
    <property type="entry name" value="Proteasome_asu_bac"/>
</dbReference>
<comment type="function">
    <text evidence="3">Component of the proteasome core, a large protease complex with broad specificity involved in protein degradation.</text>
</comment>
<comment type="subcellular location">
    <subcellularLocation>
        <location evidence="3">Cytoplasm</location>
    </subcellularLocation>
</comment>
<accession>A0A917EZQ6</accession>
<comment type="similarity">
    <text evidence="3 4">Belongs to the peptidase T1A family.</text>
</comment>
<keyword evidence="1 3" id="KW-0963">Cytoplasm</keyword>
<dbReference type="NCBIfam" id="TIGR03691">
    <property type="entry name" value="20S_bact_alpha"/>
    <property type="match status" value="1"/>
</dbReference>